<keyword evidence="4" id="KW-1185">Reference proteome</keyword>
<dbReference type="PANTHER" id="PTHR31545">
    <property type="entry name" value="SEEDY PROTEIN A/C FAMILY MEMBER"/>
    <property type="match status" value="1"/>
</dbReference>
<dbReference type="HOGENOM" id="CLU_880712_0_0_1"/>
<dbReference type="EMBL" id="GL732575">
    <property type="protein sequence ID" value="EFX75415.1"/>
    <property type="molecule type" value="Genomic_DNA"/>
</dbReference>
<dbReference type="KEGG" id="dpx:DAPPUDRAFT_306764"/>
<reference evidence="3 4" key="1">
    <citation type="journal article" date="2011" name="Science">
        <title>The ecoresponsive genome of Daphnia pulex.</title>
        <authorList>
            <person name="Colbourne J.K."/>
            <person name="Pfrender M.E."/>
            <person name="Gilbert D."/>
            <person name="Thomas W.K."/>
            <person name="Tucker A."/>
            <person name="Oakley T.H."/>
            <person name="Tokishita S."/>
            <person name="Aerts A."/>
            <person name="Arnold G.J."/>
            <person name="Basu M.K."/>
            <person name="Bauer D.J."/>
            <person name="Caceres C.E."/>
            <person name="Carmel L."/>
            <person name="Casola C."/>
            <person name="Choi J.H."/>
            <person name="Detter J.C."/>
            <person name="Dong Q."/>
            <person name="Dusheyko S."/>
            <person name="Eads B.D."/>
            <person name="Frohlich T."/>
            <person name="Geiler-Samerotte K.A."/>
            <person name="Gerlach D."/>
            <person name="Hatcher P."/>
            <person name="Jogdeo S."/>
            <person name="Krijgsveld J."/>
            <person name="Kriventseva E.V."/>
            <person name="Kultz D."/>
            <person name="Laforsch C."/>
            <person name="Lindquist E."/>
            <person name="Lopez J."/>
            <person name="Manak J.R."/>
            <person name="Muller J."/>
            <person name="Pangilinan J."/>
            <person name="Patwardhan R.P."/>
            <person name="Pitluck S."/>
            <person name="Pritham E.J."/>
            <person name="Rechtsteiner A."/>
            <person name="Rho M."/>
            <person name="Rogozin I.B."/>
            <person name="Sakarya O."/>
            <person name="Salamov A."/>
            <person name="Schaack S."/>
            <person name="Shapiro H."/>
            <person name="Shiga Y."/>
            <person name="Skalitzky C."/>
            <person name="Smith Z."/>
            <person name="Souvorov A."/>
            <person name="Sung W."/>
            <person name="Tang Z."/>
            <person name="Tsuchiya D."/>
            <person name="Tu H."/>
            <person name="Vos H."/>
            <person name="Wang M."/>
            <person name="Wolf Y.I."/>
            <person name="Yamagata H."/>
            <person name="Yamada T."/>
            <person name="Ye Y."/>
            <person name="Shaw J.R."/>
            <person name="Andrews J."/>
            <person name="Crease T.J."/>
            <person name="Tang H."/>
            <person name="Lucas S.M."/>
            <person name="Robertson H.M."/>
            <person name="Bork P."/>
            <person name="Koonin E.V."/>
            <person name="Zdobnov E.M."/>
            <person name="Grigoriev I.V."/>
            <person name="Lynch M."/>
            <person name="Boore J.L."/>
        </authorList>
    </citation>
    <scope>NUCLEOTIDE SEQUENCE [LARGE SCALE GENOMIC DNA]</scope>
</reference>
<dbReference type="InterPro" id="IPR020984">
    <property type="entry name" value="Speedy"/>
</dbReference>
<dbReference type="Proteomes" id="UP000000305">
    <property type="component" value="Unassembled WGS sequence"/>
</dbReference>
<evidence type="ECO:0000256" key="2">
    <source>
        <dbReference type="ARBA" id="ARBA00023306"/>
    </source>
</evidence>
<evidence type="ECO:0000313" key="4">
    <source>
        <dbReference type="Proteomes" id="UP000000305"/>
    </source>
</evidence>
<evidence type="ECO:0000313" key="3">
    <source>
        <dbReference type="EMBL" id="EFX75415.1"/>
    </source>
</evidence>
<evidence type="ECO:0008006" key="5">
    <source>
        <dbReference type="Google" id="ProtNLM"/>
    </source>
</evidence>
<dbReference type="InParanoid" id="E9GYL2"/>
<evidence type="ECO:0000256" key="1">
    <source>
        <dbReference type="ARBA" id="ARBA00010932"/>
    </source>
</evidence>
<organism evidence="3 4">
    <name type="scientific">Daphnia pulex</name>
    <name type="common">Water flea</name>
    <dbReference type="NCBI Taxonomy" id="6669"/>
    <lineage>
        <taxon>Eukaryota</taxon>
        <taxon>Metazoa</taxon>
        <taxon>Ecdysozoa</taxon>
        <taxon>Arthropoda</taxon>
        <taxon>Crustacea</taxon>
        <taxon>Branchiopoda</taxon>
        <taxon>Diplostraca</taxon>
        <taxon>Cladocera</taxon>
        <taxon>Anomopoda</taxon>
        <taxon>Daphniidae</taxon>
        <taxon>Daphnia</taxon>
    </lineage>
</organism>
<sequence>MVIANVAVKREETGVSPYNKQYHAVSERNVGQNEFRLAVETVLPRLLGHSKPKRKQNFRDEENACPNTYVEAVYDFGRWLGSVSNSFHRYWTRKTKTAEVSVTASRMKDFFILLEDGRIKGFLEQDKCKIFADSYLLAMVFTYFLRAGFAHEEYNYTNFCAALFLAHDIEEENYLIDKLVVEWETKQIQNDEEYIPMHRLRYELFVRMDYRALVPRKVCEEIMAICPEHWAWKRKRHERHSGVYQDIRYPAQHPRNDSPWTSFPTFFRPCEPCLKLEQKSTAITAKKEARSAGNRLTLRKRQYSPHTDLKDCFMNF</sequence>
<gene>
    <name evidence="3" type="ORF">DAPPUDRAFT_306764</name>
</gene>
<comment type="similarity">
    <text evidence="1">Belongs to the Speedy/Ringo family.</text>
</comment>
<dbReference type="eggNOG" id="KOG3938">
    <property type="taxonomic scope" value="Eukaryota"/>
</dbReference>
<dbReference type="InterPro" id="IPR052316">
    <property type="entry name" value="Speedy-Ringo_regulator"/>
</dbReference>
<dbReference type="PANTHER" id="PTHR31545:SF5">
    <property type="entry name" value="SPEEDY PROTEIN A"/>
    <property type="match status" value="1"/>
</dbReference>
<dbReference type="AlphaFoldDB" id="E9GYL2"/>
<dbReference type="STRING" id="6669.E9GYL2"/>
<dbReference type="GO" id="GO:0019901">
    <property type="term" value="F:protein kinase binding"/>
    <property type="evidence" value="ECO:0000318"/>
    <property type="project" value="GO_Central"/>
</dbReference>
<dbReference type="Pfam" id="PF11357">
    <property type="entry name" value="Spy1"/>
    <property type="match status" value="1"/>
</dbReference>
<keyword evidence="2" id="KW-0131">Cell cycle</keyword>
<protein>
    <recommendedName>
        <fullName evidence="5">Speedy protein A</fullName>
    </recommendedName>
</protein>
<dbReference type="OrthoDB" id="9442170at2759"/>
<proteinExistence type="inferred from homology"/>
<name>E9GYL2_DAPPU</name>
<accession>E9GYL2</accession>